<dbReference type="EMBL" id="LFJN01000026">
    <property type="protein sequence ID" value="KPI37034.1"/>
    <property type="molecule type" value="Genomic_DNA"/>
</dbReference>
<protein>
    <submittedName>
        <fullName evidence="2">Uncharacterized protein</fullName>
    </submittedName>
</protein>
<accession>A0A0N1H5I4</accession>
<gene>
    <name evidence="2" type="ORF">AB675_3620</name>
</gene>
<feature type="region of interest" description="Disordered" evidence="1">
    <location>
        <begin position="164"/>
        <end position="248"/>
    </location>
</feature>
<name>A0A0N1H5I4_9EURO</name>
<feature type="compositionally biased region" description="Pro residues" evidence="1">
    <location>
        <begin position="173"/>
        <end position="188"/>
    </location>
</feature>
<proteinExistence type="predicted"/>
<dbReference type="AlphaFoldDB" id="A0A0N1H5I4"/>
<sequence>MNQSRSDTITSQASSISASSQYVPGRGYRAPSCPVSPISNFSRPSSAVPPLPTLPESSTQAPSLPLPADLDSAINFDDSYGYATDPKQVPAVNYTPRSSVQPTYHKNAYRESEDFDSHEVAGGFGQRRQNAHVKSMAASAHDYSSLCSPRIDFVREYDEPEWWGRGSVEIPQPLKPTPPPKPTKPAPQQPSKAQFHKPTYTAGSLDRTFAFPSPRRVPTFPSPRVPSEVSIPRPASSSPPHIPMFATS</sequence>
<evidence type="ECO:0000313" key="2">
    <source>
        <dbReference type="EMBL" id="KPI37034.1"/>
    </source>
</evidence>
<keyword evidence="3" id="KW-1185">Reference proteome</keyword>
<reference evidence="2 3" key="1">
    <citation type="submission" date="2015-06" db="EMBL/GenBank/DDBJ databases">
        <title>Draft genome of the ant-associated black yeast Phialophora attae CBS 131958.</title>
        <authorList>
            <person name="Moreno L.F."/>
            <person name="Stielow B.J."/>
            <person name="de Hoog S."/>
            <person name="Vicente V.A."/>
            <person name="Weiss V.A."/>
            <person name="de Vries M."/>
            <person name="Cruz L.M."/>
            <person name="Souza E.M."/>
        </authorList>
    </citation>
    <scope>NUCLEOTIDE SEQUENCE [LARGE SCALE GENOMIC DNA]</scope>
    <source>
        <strain evidence="2 3">CBS 131958</strain>
    </source>
</reference>
<organism evidence="2 3">
    <name type="scientific">Cyphellophora attinorum</name>
    <dbReference type="NCBI Taxonomy" id="1664694"/>
    <lineage>
        <taxon>Eukaryota</taxon>
        <taxon>Fungi</taxon>
        <taxon>Dikarya</taxon>
        <taxon>Ascomycota</taxon>
        <taxon>Pezizomycotina</taxon>
        <taxon>Eurotiomycetes</taxon>
        <taxon>Chaetothyriomycetidae</taxon>
        <taxon>Chaetothyriales</taxon>
        <taxon>Cyphellophoraceae</taxon>
        <taxon>Cyphellophora</taxon>
    </lineage>
</organism>
<dbReference type="Proteomes" id="UP000038010">
    <property type="component" value="Unassembled WGS sequence"/>
</dbReference>
<dbReference type="VEuPathDB" id="FungiDB:AB675_3620"/>
<feature type="compositionally biased region" description="Low complexity" evidence="1">
    <location>
        <begin position="8"/>
        <end position="21"/>
    </location>
</feature>
<comment type="caution">
    <text evidence="2">The sequence shown here is derived from an EMBL/GenBank/DDBJ whole genome shotgun (WGS) entry which is preliminary data.</text>
</comment>
<feature type="region of interest" description="Disordered" evidence="1">
    <location>
        <begin position="1"/>
        <end position="100"/>
    </location>
</feature>
<evidence type="ECO:0000256" key="1">
    <source>
        <dbReference type="SAM" id="MobiDB-lite"/>
    </source>
</evidence>
<dbReference type="RefSeq" id="XP_017996997.1">
    <property type="nucleotide sequence ID" value="XM_018143688.1"/>
</dbReference>
<evidence type="ECO:0000313" key="3">
    <source>
        <dbReference type="Proteomes" id="UP000038010"/>
    </source>
</evidence>
<dbReference type="GeneID" id="28735568"/>